<proteinExistence type="predicted"/>
<evidence type="ECO:0000313" key="3">
    <source>
        <dbReference type="Proteomes" id="UP001151002"/>
    </source>
</evidence>
<keyword evidence="2" id="KW-0482">Metalloprotease</keyword>
<dbReference type="Pfam" id="PF13582">
    <property type="entry name" value="Reprolysin_3"/>
    <property type="match status" value="1"/>
</dbReference>
<reference evidence="2" key="1">
    <citation type="submission" date="2022-11" db="EMBL/GenBank/DDBJ databases">
        <authorList>
            <person name="Somphong A."/>
            <person name="Phongsopitanun W."/>
        </authorList>
    </citation>
    <scope>NUCLEOTIDE SEQUENCE</scope>
    <source>
        <strain evidence="2">Pm04-4</strain>
    </source>
</reference>
<sequence>MRPLRPPRDEEEPTGGGGAPPPPPPIRHLDINIIRVGFEDFTAEDDAELANAIQVTRAIYARVRLNLRTVTFWRISVSEAAEHAIIDSAAEAEDLTWDWTVPNDALDVFVVRVMNDADGWSAVDGSCDKNSKGMTGSVVSLNGDAANSANTLAHEVGHYLGLEHIPDDGNIVGNNGSSDAFTGIHAWQGVVMRRHCFVRA</sequence>
<accession>A0ABT4AXZ7</accession>
<dbReference type="InterPro" id="IPR024079">
    <property type="entry name" value="MetalloPept_cat_dom_sf"/>
</dbReference>
<keyword evidence="2" id="KW-0645">Protease</keyword>
<organism evidence="2 3">
    <name type="scientific">Paractinoplanes pyxinae</name>
    <dbReference type="NCBI Taxonomy" id="2997416"/>
    <lineage>
        <taxon>Bacteria</taxon>
        <taxon>Bacillati</taxon>
        <taxon>Actinomycetota</taxon>
        <taxon>Actinomycetes</taxon>
        <taxon>Micromonosporales</taxon>
        <taxon>Micromonosporaceae</taxon>
        <taxon>Paractinoplanes</taxon>
    </lineage>
</organism>
<evidence type="ECO:0000256" key="1">
    <source>
        <dbReference type="SAM" id="MobiDB-lite"/>
    </source>
</evidence>
<dbReference type="Proteomes" id="UP001151002">
    <property type="component" value="Unassembled WGS sequence"/>
</dbReference>
<evidence type="ECO:0000313" key="2">
    <source>
        <dbReference type="EMBL" id="MCY1139117.1"/>
    </source>
</evidence>
<gene>
    <name evidence="2" type="ORF">OWR29_14055</name>
</gene>
<comment type="caution">
    <text evidence="2">The sequence shown here is derived from an EMBL/GenBank/DDBJ whole genome shotgun (WGS) entry which is preliminary data.</text>
</comment>
<dbReference type="Gene3D" id="3.40.390.10">
    <property type="entry name" value="Collagenase (Catalytic Domain)"/>
    <property type="match status" value="1"/>
</dbReference>
<name>A0ABT4AXZ7_9ACTN</name>
<keyword evidence="3" id="KW-1185">Reference proteome</keyword>
<dbReference type="GO" id="GO:0008237">
    <property type="term" value="F:metallopeptidase activity"/>
    <property type="evidence" value="ECO:0007669"/>
    <property type="project" value="UniProtKB-KW"/>
</dbReference>
<dbReference type="SUPFAM" id="SSF55486">
    <property type="entry name" value="Metalloproteases ('zincins'), catalytic domain"/>
    <property type="match status" value="1"/>
</dbReference>
<feature type="region of interest" description="Disordered" evidence="1">
    <location>
        <begin position="1"/>
        <end position="26"/>
    </location>
</feature>
<dbReference type="RefSeq" id="WP_267563194.1">
    <property type="nucleotide sequence ID" value="NZ_JAPNTZ010000004.1"/>
</dbReference>
<keyword evidence="2" id="KW-0378">Hydrolase</keyword>
<dbReference type="EMBL" id="JAPNTZ010000004">
    <property type="protein sequence ID" value="MCY1139117.1"/>
    <property type="molecule type" value="Genomic_DNA"/>
</dbReference>
<protein>
    <submittedName>
        <fullName evidence="2">M43 family zinc metalloprotease</fullName>
    </submittedName>
</protein>